<protein>
    <recommendedName>
        <fullName evidence="4">DUF19 domain-containing protein</fullName>
    </recommendedName>
</protein>
<keyword evidence="1" id="KW-0732">Signal</keyword>
<sequence>MIKFLLALILVAQVSGVCHVPQFVGCQAKFSDALGIDRNYNWLNPLGLTIQIQDIYINGGLGGIRGLNSVCNAYNQMIQCLTTSQTTASECFNIPWLLSHSEAPNRAYSYGFLMNMLQYQCGAGFYIASDNWKCLQNIYAKKNGTMFGCINDFVLNAYEDPARGCDYVQTGMNCFEAASTLSGCPDELKYYGCESFRQYSAPQFSRCHKSCQVDLSFR</sequence>
<evidence type="ECO:0008006" key="4">
    <source>
        <dbReference type="Google" id="ProtNLM"/>
    </source>
</evidence>
<keyword evidence="3" id="KW-1185">Reference proteome</keyword>
<feature type="chain" id="PRO_5040380208" description="DUF19 domain-containing protein" evidence="1">
    <location>
        <begin position="17"/>
        <end position="218"/>
    </location>
</feature>
<gene>
    <name evidence="2" type="ORF">CAMP_LOCUS11436</name>
</gene>
<proteinExistence type="predicted"/>
<reference evidence="2" key="1">
    <citation type="submission" date="2022-11" db="EMBL/GenBank/DDBJ databases">
        <authorList>
            <person name="Kikuchi T."/>
        </authorList>
    </citation>
    <scope>NUCLEOTIDE SEQUENCE</scope>
    <source>
        <strain evidence="2">PS1010</strain>
    </source>
</reference>
<organism evidence="2 3">
    <name type="scientific">Caenorhabditis angaria</name>
    <dbReference type="NCBI Taxonomy" id="860376"/>
    <lineage>
        <taxon>Eukaryota</taxon>
        <taxon>Metazoa</taxon>
        <taxon>Ecdysozoa</taxon>
        <taxon>Nematoda</taxon>
        <taxon>Chromadorea</taxon>
        <taxon>Rhabditida</taxon>
        <taxon>Rhabditina</taxon>
        <taxon>Rhabditomorpha</taxon>
        <taxon>Rhabditoidea</taxon>
        <taxon>Rhabditidae</taxon>
        <taxon>Peloderinae</taxon>
        <taxon>Caenorhabditis</taxon>
    </lineage>
</organism>
<accession>A0A9P1IR25</accession>
<dbReference type="Proteomes" id="UP001152747">
    <property type="component" value="Unassembled WGS sequence"/>
</dbReference>
<evidence type="ECO:0000256" key="1">
    <source>
        <dbReference type="SAM" id="SignalP"/>
    </source>
</evidence>
<dbReference type="PANTHER" id="PTHR34311:SF7">
    <property type="entry name" value="NEMATODE SPECIFIC PEPTIDE FAMILY"/>
    <property type="match status" value="1"/>
</dbReference>
<evidence type="ECO:0000313" key="3">
    <source>
        <dbReference type="Proteomes" id="UP001152747"/>
    </source>
</evidence>
<dbReference type="AlphaFoldDB" id="A0A9P1IR25"/>
<dbReference type="PANTHER" id="PTHR34311">
    <property type="entry name" value="PROTEIN CBG21698-RELATED"/>
    <property type="match status" value="1"/>
</dbReference>
<name>A0A9P1IR25_9PELO</name>
<dbReference type="EMBL" id="CANHGI010000004">
    <property type="protein sequence ID" value="CAI5448799.1"/>
    <property type="molecule type" value="Genomic_DNA"/>
</dbReference>
<comment type="caution">
    <text evidence="2">The sequence shown here is derived from an EMBL/GenBank/DDBJ whole genome shotgun (WGS) entry which is preliminary data.</text>
</comment>
<dbReference type="OrthoDB" id="5778601at2759"/>
<evidence type="ECO:0000313" key="2">
    <source>
        <dbReference type="EMBL" id="CAI5448799.1"/>
    </source>
</evidence>
<feature type="signal peptide" evidence="1">
    <location>
        <begin position="1"/>
        <end position="16"/>
    </location>
</feature>